<sequence>MPGSKTFFGKYHSKAYINERRHLRGLLGYYIKYIPMSWGVRLGLSSGILTRYGVELTPNVFDATFRTCCEGGYGTFLTSYLVDYEKPFIMLDIGANQGLFSLLAAQNTNCQQVIAFEPVANTFQLLEQNIELNLAASRIKTVQAAVSDHTGQAKIFLSKTHSGGASLSQNTVHSDEKTEEIQTISAQQLDEMITDEIDIVVKLNAEGHEETVIKELIKTSFFPRVQSIFYERDVRWSDPNMLKNLLEEQGFKSFKRVGHEPRLDVLASREPDET</sequence>
<dbReference type="RefSeq" id="WP_093515928.1">
    <property type="nucleotide sequence ID" value="NZ_FOSK01000001.1"/>
</dbReference>
<accession>A0A1I3UZV4</accession>
<dbReference type="Pfam" id="PF05050">
    <property type="entry name" value="Methyltransf_21"/>
    <property type="match status" value="1"/>
</dbReference>
<dbReference type="NCBIfam" id="TIGR01444">
    <property type="entry name" value="fkbM_fam"/>
    <property type="match status" value="1"/>
</dbReference>
<name>A0A1I3UZV4_9HYPH</name>
<keyword evidence="3" id="KW-1185">Reference proteome</keyword>
<dbReference type="GO" id="GO:0032259">
    <property type="term" value="P:methylation"/>
    <property type="evidence" value="ECO:0007669"/>
    <property type="project" value="UniProtKB-KW"/>
</dbReference>
<dbReference type="Gene3D" id="3.40.50.150">
    <property type="entry name" value="Vaccinia Virus protein VP39"/>
    <property type="match status" value="1"/>
</dbReference>
<dbReference type="InterPro" id="IPR029063">
    <property type="entry name" value="SAM-dependent_MTases_sf"/>
</dbReference>
<gene>
    <name evidence="2" type="ORF">SAMN04488518_10180</name>
</gene>
<dbReference type="EMBL" id="FOSK01000001">
    <property type="protein sequence ID" value="SFJ87616.1"/>
    <property type="molecule type" value="Genomic_DNA"/>
</dbReference>
<evidence type="ECO:0000313" key="2">
    <source>
        <dbReference type="EMBL" id="SFJ87616.1"/>
    </source>
</evidence>
<comment type="caution">
    <text evidence="2">The sequence shown here is derived from an EMBL/GenBank/DDBJ whole genome shotgun (WGS) entry which is preliminary data.</text>
</comment>
<reference evidence="2 3" key="1">
    <citation type="submission" date="2016-10" db="EMBL/GenBank/DDBJ databases">
        <authorList>
            <person name="Varghese N."/>
            <person name="Submissions S."/>
        </authorList>
    </citation>
    <scope>NUCLEOTIDE SEQUENCE [LARGE SCALE GENOMIC DNA]</scope>
    <source>
        <strain evidence="2 3">DSM 16392</strain>
    </source>
</reference>
<dbReference type="SUPFAM" id="SSF53335">
    <property type="entry name" value="S-adenosyl-L-methionine-dependent methyltransferases"/>
    <property type="match status" value="1"/>
</dbReference>
<evidence type="ECO:0000313" key="3">
    <source>
        <dbReference type="Proteomes" id="UP000199598"/>
    </source>
</evidence>
<dbReference type="InterPro" id="IPR006342">
    <property type="entry name" value="FkbM_mtfrase"/>
</dbReference>
<dbReference type="InterPro" id="IPR052514">
    <property type="entry name" value="SAM-dependent_MTase"/>
</dbReference>
<keyword evidence="2" id="KW-0489">Methyltransferase</keyword>
<protein>
    <submittedName>
        <fullName evidence="2">Methyltransferase, FkbM family</fullName>
    </submittedName>
</protein>
<dbReference type="PANTHER" id="PTHR34203">
    <property type="entry name" value="METHYLTRANSFERASE, FKBM FAMILY PROTEIN"/>
    <property type="match status" value="1"/>
</dbReference>
<evidence type="ECO:0000259" key="1">
    <source>
        <dbReference type="Pfam" id="PF05050"/>
    </source>
</evidence>
<dbReference type="Proteomes" id="UP000199598">
    <property type="component" value="Unassembled WGS sequence"/>
</dbReference>
<organism evidence="2 3">
    <name type="scientific">Pseudovibrio ascidiaceicola</name>
    <dbReference type="NCBI Taxonomy" id="285279"/>
    <lineage>
        <taxon>Bacteria</taxon>
        <taxon>Pseudomonadati</taxon>
        <taxon>Pseudomonadota</taxon>
        <taxon>Alphaproteobacteria</taxon>
        <taxon>Hyphomicrobiales</taxon>
        <taxon>Stappiaceae</taxon>
        <taxon>Pseudovibrio</taxon>
    </lineage>
</organism>
<dbReference type="GO" id="GO:0008168">
    <property type="term" value="F:methyltransferase activity"/>
    <property type="evidence" value="ECO:0007669"/>
    <property type="project" value="UniProtKB-KW"/>
</dbReference>
<dbReference type="PANTHER" id="PTHR34203:SF15">
    <property type="entry name" value="SLL1173 PROTEIN"/>
    <property type="match status" value="1"/>
</dbReference>
<feature type="domain" description="Methyltransferase FkbM" evidence="1">
    <location>
        <begin position="92"/>
        <end position="252"/>
    </location>
</feature>
<keyword evidence="2" id="KW-0808">Transferase</keyword>
<proteinExistence type="predicted"/>